<evidence type="ECO:0000313" key="3">
    <source>
        <dbReference type="EMBL" id="EJV16892.1"/>
    </source>
</evidence>
<dbReference type="EMBL" id="ALZR01000051">
    <property type="protein sequence ID" value="EJV16892.1"/>
    <property type="molecule type" value="Genomic_DNA"/>
</dbReference>
<proteinExistence type="predicted"/>
<dbReference type="AlphaFoldDB" id="A0AAV3GKS3"/>
<comment type="caution">
    <text evidence="3">The sequence shown here is derived from an EMBL/GenBank/DDBJ whole genome shotgun (WGS) entry which is preliminary data.</text>
</comment>
<feature type="coiled-coil region" evidence="1">
    <location>
        <begin position="388"/>
        <end position="415"/>
    </location>
</feature>
<accession>A0AAV3GKS3</accession>
<feature type="domain" description="MobA/VirD2-like nuclease" evidence="2">
    <location>
        <begin position="19"/>
        <end position="147"/>
    </location>
</feature>
<evidence type="ECO:0000256" key="1">
    <source>
        <dbReference type="SAM" id="Coils"/>
    </source>
</evidence>
<organism evidence="3 4">
    <name type="scientific">Enterococcus faecalis ERV63</name>
    <dbReference type="NCBI Taxonomy" id="1134793"/>
    <lineage>
        <taxon>Bacteria</taxon>
        <taxon>Bacillati</taxon>
        <taxon>Bacillota</taxon>
        <taxon>Bacilli</taxon>
        <taxon>Lactobacillales</taxon>
        <taxon>Enterococcaceae</taxon>
        <taxon>Enterococcus</taxon>
    </lineage>
</organism>
<dbReference type="Pfam" id="PF03432">
    <property type="entry name" value="Relaxase"/>
    <property type="match status" value="1"/>
</dbReference>
<evidence type="ECO:0000259" key="2">
    <source>
        <dbReference type="Pfam" id="PF03432"/>
    </source>
</evidence>
<evidence type="ECO:0000313" key="4">
    <source>
        <dbReference type="Proteomes" id="UP000004117"/>
    </source>
</evidence>
<dbReference type="GeneID" id="93279167"/>
<gene>
    <name evidence="3" type="ORF">HMPREF1336_01613</name>
</gene>
<protein>
    <submittedName>
        <fullName evidence="3">Relaxase/mobilization nuclease domain protein</fullName>
    </submittedName>
</protein>
<name>A0AAV3GKS3_ENTFL</name>
<keyword evidence="1" id="KW-0175">Coiled coil</keyword>
<dbReference type="Proteomes" id="UP000004117">
    <property type="component" value="Unassembled WGS sequence"/>
</dbReference>
<reference evidence="3 4" key="1">
    <citation type="submission" date="2012-04" db="EMBL/GenBank/DDBJ databases">
        <authorList>
            <person name="Weinstock G."/>
            <person name="Sodergren E."/>
            <person name="Lobos E.A."/>
            <person name="Fulton L."/>
            <person name="Fulton R."/>
            <person name="Courtney L."/>
            <person name="Fronick C."/>
            <person name="O'Laughlin M."/>
            <person name="Godfrey J."/>
            <person name="Wilson R.M."/>
            <person name="Miner T."/>
            <person name="Farmer C."/>
            <person name="Delehaunty K."/>
            <person name="Cordes M."/>
            <person name="Minx P."/>
            <person name="Tomlinson C."/>
            <person name="Chen J."/>
            <person name="Wollam A."/>
            <person name="Pepin K.H."/>
            <person name="Bhonagiri V."/>
            <person name="Zhang X."/>
            <person name="Suruliraj S."/>
            <person name="Warren W."/>
            <person name="Mitreva M."/>
            <person name="Mardis E.R."/>
            <person name="Wilson R.K."/>
        </authorList>
    </citation>
    <scope>NUCLEOTIDE SEQUENCE [LARGE SCALE GENOMIC DNA]</scope>
    <source>
        <strain evidence="3 4">ERV63</strain>
    </source>
</reference>
<dbReference type="RefSeq" id="WP_002317279.1">
    <property type="nucleotide sequence ID" value="NZ_JH805708.1"/>
</dbReference>
<dbReference type="InterPro" id="IPR005094">
    <property type="entry name" value="Endonuclease_MobA/VirD2"/>
</dbReference>
<sequence length="442" mass="50174">MAVTKIHPIKSTLKKALDYIENPDKTDGKLLVASFACSYETADIEFEMLLAQAYQKGNNLGHHLIQSFAPGEATPEQAHEIGKQLAEEVLQGKYPYVLTTHIDKGHVHNHIIFCAVDMVNQRKYISNKQSYAYIRRTSDRLCKENGLSVVKPGQSKGKSYAEWDAQRKGTSWKAKLKAAIDAAIPQAKDFDDFLRLMQAQGYEIKPGKFISFRAPGQERFTRCKTLGEAYTEEAIKERIKGRVITRAPKERKGISLRIDLENNIKAQQSAGYERWAKLHNLKQAAKTLNFLTEHGIDTYPDLESKVAEITAASDEAAATLKAMEHRLADMAVLIKNISTYKQLWPVAMEYRNAADKAKFRREHESTLILYEAAAKALKGQGVKKLPDLYALKAEYKRLAEEKERLYEKYGEAKKQMQEYGIIKQNVDGILRMTPGKEWTQEL</sequence>